<protein>
    <submittedName>
        <fullName evidence="3">Alpha/beta hydrolase</fullName>
    </submittedName>
</protein>
<dbReference type="InterPro" id="IPR000639">
    <property type="entry name" value="Epox_hydrolase-like"/>
</dbReference>
<dbReference type="GO" id="GO:0016787">
    <property type="term" value="F:hydrolase activity"/>
    <property type="evidence" value="ECO:0007669"/>
    <property type="project" value="UniProtKB-KW"/>
</dbReference>
<evidence type="ECO:0000313" key="4">
    <source>
        <dbReference type="Proteomes" id="UP000245056"/>
    </source>
</evidence>
<dbReference type="InterPro" id="IPR029058">
    <property type="entry name" value="AB_hydrolase_fold"/>
</dbReference>
<gene>
    <name evidence="3" type="ORF">C9I49_22915</name>
</gene>
<dbReference type="SUPFAM" id="SSF53474">
    <property type="entry name" value="alpha/beta-Hydrolases"/>
    <property type="match status" value="1"/>
</dbReference>
<name>A0A2U2D2R3_9PSED</name>
<dbReference type="InterPro" id="IPR000073">
    <property type="entry name" value="AB_hydrolase_1"/>
</dbReference>
<dbReference type="Pfam" id="PF00561">
    <property type="entry name" value="Abhydrolase_1"/>
    <property type="match status" value="1"/>
</dbReference>
<proteinExistence type="predicted"/>
<feature type="domain" description="AB hydrolase-1" evidence="2">
    <location>
        <begin position="41"/>
        <end position="299"/>
    </location>
</feature>
<comment type="caution">
    <text evidence="3">The sequence shown here is derived from an EMBL/GenBank/DDBJ whole genome shotgun (WGS) entry which is preliminary data.</text>
</comment>
<organism evidence="3 4">
    <name type="scientific">Pseudomonas prosekii</name>
    <dbReference type="NCBI Taxonomy" id="1148509"/>
    <lineage>
        <taxon>Bacteria</taxon>
        <taxon>Pseudomonadati</taxon>
        <taxon>Pseudomonadota</taxon>
        <taxon>Gammaproteobacteria</taxon>
        <taxon>Pseudomonadales</taxon>
        <taxon>Pseudomonadaceae</taxon>
        <taxon>Pseudomonas</taxon>
    </lineage>
</organism>
<dbReference type="Proteomes" id="UP000245056">
    <property type="component" value="Unassembled WGS sequence"/>
</dbReference>
<evidence type="ECO:0000256" key="1">
    <source>
        <dbReference type="ARBA" id="ARBA00022801"/>
    </source>
</evidence>
<accession>A0A2U2D2R3</accession>
<dbReference type="PRINTS" id="PR00412">
    <property type="entry name" value="EPOXHYDRLASE"/>
</dbReference>
<dbReference type="AlphaFoldDB" id="A0A2U2D2R3"/>
<dbReference type="Gene3D" id="3.40.50.1820">
    <property type="entry name" value="alpha/beta hydrolase"/>
    <property type="match status" value="1"/>
</dbReference>
<dbReference type="EMBL" id="QFAW01000040">
    <property type="protein sequence ID" value="PWE40810.1"/>
    <property type="molecule type" value="Genomic_DNA"/>
</dbReference>
<evidence type="ECO:0000259" key="2">
    <source>
        <dbReference type="Pfam" id="PF00561"/>
    </source>
</evidence>
<reference evidence="3 4" key="1">
    <citation type="submission" date="2018-05" db="EMBL/GenBank/DDBJ databases">
        <title>Genome sequences of two Antarctic strains of Pseudomonas prosekii: insights into adaptation to extreme conditions.</title>
        <authorList>
            <person name="Snopkova K."/>
            <person name="Dufkova K."/>
            <person name="Cejkova D."/>
            <person name="Sedlacek I."/>
            <person name="Smajs D."/>
        </authorList>
    </citation>
    <scope>NUCLEOTIDE SEQUENCE [LARGE SCALE GENOMIC DNA]</scope>
    <source>
        <strain evidence="3 4">P2673</strain>
    </source>
</reference>
<keyword evidence="1 3" id="KW-0378">Hydrolase</keyword>
<dbReference type="OrthoDB" id="9780765at2"/>
<dbReference type="PANTHER" id="PTHR43329">
    <property type="entry name" value="EPOXIDE HYDROLASE"/>
    <property type="match status" value="1"/>
</dbReference>
<evidence type="ECO:0000313" key="3">
    <source>
        <dbReference type="EMBL" id="PWE40810.1"/>
    </source>
</evidence>
<sequence length="312" mass="34769">MFLPVPIFRSSLVTQSPAVHYVETPHLNIAYEQHGPANGEPIILLHGFPYSPRGYDEVAPALAAQGYRVIVPYLRGYGLTRFKHPDTPRSGQQAALAQDLLDLMDALALPHAALCGYDWGGRAACIVAALWPQRVRCLVTGDGYNVQNIPGSIRPLDPETEHRLWYQYYFHTPRGVEGLTDNRRALCELLWQLWSPTWARNAERYPLSAPAFDNTDFVEVVIHSYRHRFMYAPGDPALEWIEDALARQPTIGVPTISLCGADDGVGPAPEQDEDLEHFTGQYERRVLAGVGHNIPEEAPEATIKALLDLLQG</sequence>